<dbReference type="InterPro" id="IPR050298">
    <property type="entry name" value="Gram-neg_bact_OMP"/>
</dbReference>
<dbReference type="InterPro" id="IPR033900">
    <property type="entry name" value="Gram_neg_porin_domain"/>
</dbReference>
<dbReference type="AlphaFoldDB" id="F0Q571"/>
<dbReference type="HOGENOM" id="CLU_038238_1_0_4"/>
<name>F0Q571_PARA1</name>
<dbReference type="OrthoDB" id="6975458at2"/>
<keyword evidence="9" id="KW-0472">Membrane</keyword>
<dbReference type="PANTHER" id="PTHR34501:SF9">
    <property type="entry name" value="MAJOR OUTER MEMBRANE PROTEIN P.IA"/>
    <property type="match status" value="1"/>
</dbReference>
<accession>F0Q571</accession>
<dbReference type="KEGG" id="aaa:Acav_4138"/>
<evidence type="ECO:0000256" key="1">
    <source>
        <dbReference type="ARBA" id="ARBA00004571"/>
    </source>
</evidence>
<keyword evidence="7" id="KW-0406">Ion transport</keyword>
<gene>
    <name evidence="13" type="ordered locus">Acav_4138</name>
</gene>
<evidence type="ECO:0000256" key="2">
    <source>
        <dbReference type="ARBA" id="ARBA00011233"/>
    </source>
</evidence>
<evidence type="ECO:0000256" key="8">
    <source>
        <dbReference type="ARBA" id="ARBA00023114"/>
    </source>
</evidence>
<keyword evidence="8" id="KW-0626">Porin</keyword>
<evidence type="ECO:0000256" key="10">
    <source>
        <dbReference type="ARBA" id="ARBA00023237"/>
    </source>
</evidence>
<feature type="signal peptide" evidence="11">
    <location>
        <begin position="1"/>
        <end position="22"/>
    </location>
</feature>
<evidence type="ECO:0000256" key="11">
    <source>
        <dbReference type="SAM" id="SignalP"/>
    </source>
</evidence>
<evidence type="ECO:0000256" key="5">
    <source>
        <dbReference type="ARBA" id="ARBA00022692"/>
    </source>
</evidence>
<keyword evidence="10" id="KW-0998">Cell outer membrane</keyword>
<comment type="subcellular location">
    <subcellularLocation>
        <location evidence="1">Cell outer membrane</location>
        <topology evidence="1">Multi-pass membrane protein</topology>
    </subcellularLocation>
</comment>
<proteinExistence type="predicted"/>
<evidence type="ECO:0000256" key="3">
    <source>
        <dbReference type="ARBA" id="ARBA00022448"/>
    </source>
</evidence>
<reference evidence="13" key="1">
    <citation type="submission" date="2011-02" db="EMBL/GenBank/DDBJ databases">
        <title>Complete sequence of Acidovorax avenae subsp. avenae ATCC 19860.</title>
        <authorList>
            <consortium name="US DOE Joint Genome Institute"/>
            <person name="Lucas S."/>
            <person name="Copeland A."/>
            <person name="Lapidus A."/>
            <person name="Cheng J.-F."/>
            <person name="Goodwin L."/>
            <person name="Pitluck S."/>
            <person name="Chertkov O."/>
            <person name="Held B."/>
            <person name="Detter J.C."/>
            <person name="Han C."/>
            <person name="Tapia R."/>
            <person name="Land M."/>
            <person name="Hauser L."/>
            <person name="Kyrpides N."/>
            <person name="Ivanova N."/>
            <person name="Ovchinnikova G."/>
            <person name="Pagani I."/>
            <person name="Gordon S."/>
            <person name="Woyke T."/>
        </authorList>
    </citation>
    <scope>NUCLEOTIDE SEQUENCE</scope>
    <source>
        <strain evidence="13">ATCC 19860</strain>
    </source>
</reference>
<dbReference type="Gene3D" id="2.40.160.10">
    <property type="entry name" value="Porin"/>
    <property type="match status" value="1"/>
</dbReference>
<feature type="chain" id="PRO_5003257012" evidence="11">
    <location>
        <begin position="23"/>
        <end position="358"/>
    </location>
</feature>
<keyword evidence="3" id="KW-0813">Transport</keyword>
<sequence length="358" mass="37027">MNKHSLPAALALAALQCAGAHAQSAVTLYGTVDAAVTRRQLSGETAVGGVTSGGLSTSRWGIAGTEDLGGGLRAQFDLSSFIRVDTGDAGRSATEPYWARAAWVGLASATAGSVRLGRVPTTGFQQAVRFNPFGDSAVLSPFLLHNYLPSPSQSLMTSDGFLDSGWSNSVAYTSPSFADVTASVQYAAREGSGAGRRLGLGAIYGAPASKFSVGVSYEKTGGAAATFPRRNPVSDPAAGVVTLRDFTNATVGASYDFGAVRLFGQYRHASLEGSSGKVRLETAQLGAAVPLGAGKVLASVARTEKTEAGAQDQNRTSFALGYDHDLSKRTDVYVATLFDKASGLDRGTTLAVGIRHRF</sequence>
<dbReference type="EMBL" id="CP002521">
    <property type="protein sequence ID" value="ADX48027.1"/>
    <property type="molecule type" value="Genomic_DNA"/>
</dbReference>
<dbReference type="InterPro" id="IPR023614">
    <property type="entry name" value="Porin_dom_sf"/>
</dbReference>
<dbReference type="Proteomes" id="UP000002482">
    <property type="component" value="Chromosome"/>
</dbReference>
<keyword evidence="14" id="KW-1185">Reference proteome</keyword>
<keyword evidence="6 11" id="KW-0732">Signal</keyword>
<dbReference type="GO" id="GO:0046930">
    <property type="term" value="C:pore complex"/>
    <property type="evidence" value="ECO:0007669"/>
    <property type="project" value="UniProtKB-KW"/>
</dbReference>
<evidence type="ECO:0000313" key="13">
    <source>
        <dbReference type="EMBL" id="ADX48027.1"/>
    </source>
</evidence>
<feature type="domain" description="Porin" evidence="12">
    <location>
        <begin position="9"/>
        <end position="338"/>
    </location>
</feature>
<dbReference type="GeneID" id="34239126"/>
<evidence type="ECO:0000256" key="6">
    <source>
        <dbReference type="ARBA" id="ARBA00022729"/>
    </source>
</evidence>
<keyword evidence="5" id="KW-0812">Transmembrane</keyword>
<dbReference type="GO" id="GO:0006811">
    <property type="term" value="P:monoatomic ion transport"/>
    <property type="evidence" value="ECO:0007669"/>
    <property type="project" value="UniProtKB-KW"/>
</dbReference>
<evidence type="ECO:0000313" key="14">
    <source>
        <dbReference type="Proteomes" id="UP000002482"/>
    </source>
</evidence>
<dbReference type="GO" id="GO:0009279">
    <property type="term" value="C:cell outer membrane"/>
    <property type="evidence" value="ECO:0007669"/>
    <property type="project" value="UniProtKB-SubCell"/>
</dbReference>
<dbReference type="RefSeq" id="WP_013596500.1">
    <property type="nucleotide sequence ID" value="NC_015138.1"/>
</dbReference>
<dbReference type="SUPFAM" id="SSF56935">
    <property type="entry name" value="Porins"/>
    <property type="match status" value="1"/>
</dbReference>
<evidence type="ECO:0000259" key="12">
    <source>
        <dbReference type="Pfam" id="PF13609"/>
    </source>
</evidence>
<evidence type="ECO:0000256" key="9">
    <source>
        <dbReference type="ARBA" id="ARBA00023136"/>
    </source>
</evidence>
<evidence type="ECO:0000256" key="4">
    <source>
        <dbReference type="ARBA" id="ARBA00022452"/>
    </source>
</evidence>
<dbReference type="Pfam" id="PF13609">
    <property type="entry name" value="Porin_4"/>
    <property type="match status" value="1"/>
</dbReference>
<keyword evidence="4" id="KW-1134">Transmembrane beta strand</keyword>
<comment type="subunit">
    <text evidence="2">Homotrimer.</text>
</comment>
<protein>
    <submittedName>
        <fullName evidence="13">Porin Gram-negative type</fullName>
    </submittedName>
</protein>
<dbReference type="PANTHER" id="PTHR34501">
    <property type="entry name" value="PROTEIN YDDL-RELATED"/>
    <property type="match status" value="1"/>
</dbReference>
<dbReference type="CDD" id="cd00342">
    <property type="entry name" value="gram_neg_porins"/>
    <property type="match status" value="1"/>
</dbReference>
<dbReference type="GO" id="GO:0015288">
    <property type="term" value="F:porin activity"/>
    <property type="evidence" value="ECO:0007669"/>
    <property type="project" value="UniProtKB-KW"/>
</dbReference>
<evidence type="ECO:0000256" key="7">
    <source>
        <dbReference type="ARBA" id="ARBA00023065"/>
    </source>
</evidence>
<organism evidence="13 14">
    <name type="scientific">Paracidovorax avenae (strain ATCC 19860 / DSM 7227 / CCUG 15838 / JCM 20985 / LMG 2117 / NCPPB 1011)</name>
    <name type="common">Acidovorax avenae</name>
    <dbReference type="NCBI Taxonomy" id="643561"/>
    <lineage>
        <taxon>Bacteria</taxon>
        <taxon>Pseudomonadati</taxon>
        <taxon>Pseudomonadota</taxon>
        <taxon>Betaproteobacteria</taxon>
        <taxon>Burkholderiales</taxon>
        <taxon>Comamonadaceae</taxon>
        <taxon>Paracidovorax</taxon>
    </lineage>
</organism>